<evidence type="ECO:0000256" key="9">
    <source>
        <dbReference type="ARBA" id="ARBA00023136"/>
    </source>
</evidence>
<evidence type="ECO:0000313" key="12">
    <source>
        <dbReference type="EMBL" id="KAK6775462.1"/>
    </source>
</evidence>
<dbReference type="SMART" id="SM00255">
    <property type="entry name" value="TIR"/>
    <property type="match status" value="1"/>
</dbReference>
<sequence>MHSEMNSSSIRVIHMLIESMASSTSLKIKGILTFQDDKRLEHGDSIPEEFLKAIKESQVALVVFSKNYASSRWCLNELVKIMECKEEENGQTLVIPIFDDVDPSHVRNQRVSFAKAFAKHESKYKNDVEGMQKVQRWRNALTETSNLKGYDIRQRVESENIQQIVNQISSKLCKTSISYLQDIVGIDTHLEEVKSQLKIEINDVRIVGIWGMGGIGKTTIARAIFDILSYQFEAACFIANIKENKCGIHFLQNIRLSELLREKDNLVNNKEDGKHMIACRLCFKKVLVVLDDIDHSVVLDDIDHSDHLDYLAGNLNWYGDGSRIIVTTRDKHLIGKNDVVYEVTTLVDNETIKLFNQYAFQREVPDECFEKLSPEIGLPLALKVWGSFLHKRDIIEWRSAIEEMKNKSNSKIVEKLRISYDGLETTQQDIFLDISCFFRGKGKSCIMQILKSCYSRANIGLIRTPEFTGMQNLEYLDLQGCTSLEEAHPSLGCCRKLVQLNLRECGRLKRFPCVNVESMECLQLDGCYSLEKFPEILVTMKLELDIKMSSSIIQQQVRLTELDLGGMRKLLSIPRSIGMLKGLVKQNVSYCSKLERLPDEIGDLENLEEFHARQTLISHPPSFIILLNKLKYLSFRKHKSEHGVCFVFPQVNEGLRSLKILDLSYCNLVDGGLPEDIGCLYSLKRLYLTGNNFEHLPRRIAQLGALRSLDLSHCSRLKEFPGFTGMPNLDTLNLIYCNLIYGGLPEDIGYLSYLKRLYLGGNNFEHLSIGQLGALQSLDLRYCKRLTHLPEFPQQLDTVHADWSNDLICNSLFQHISSLQHDISTSDSVLLRVFTTWHLMKNMPSWFHHRGAGTSVSINLPENWYVCDNVLGFAVCCSGRLIDSRVSQAHLISYDGMSRIIKTLALSNHSEYSPESAVHFLLVPFAGLWDTKANGKTPNDYGNIRLFSSREMKEFGLRLLYKDEVV</sequence>
<dbReference type="Gene3D" id="1.10.8.430">
    <property type="entry name" value="Helical domain of apoptotic protease-activating factors"/>
    <property type="match status" value="1"/>
</dbReference>
<dbReference type="InterPro" id="IPR002182">
    <property type="entry name" value="NB-ARC"/>
</dbReference>
<dbReference type="InterPro" id="IPR027417">
    <property type="entry name" value="P-loop_NTPase"/>
</dbReference>
<dbReference type="SUPFAM" id="SSF52540">
    <property type="entry name" value="P-loop containing nucleoside triphosphate hydrolases"/>
    <property type="match status" value="1"/>
</dbReference>
<dbReference type="GO" id="GO:0051707">
    <property type="term" value="P:response to other organism"/>
    <property type="evidence" value="ECO:0007669"/>
    <property type="project" value="UniProtKB-ARBA"/>
</dbReference>
<dbReference type="InterPro" id="IPR044974">
    <property type="entry name" value="Disease_R_plants"/>
</dbReference>
<evidence type="ECO:0000259" key="11">
    <source>
        <dbReference type="PROSITE" id="PS50104"/>
    </source>
</evidence>
<organism evidence="12 13">
    <name type="scientific">Solanum bulbocastanum</name>
    <name type="common">Wild potato</name>
    <dbReference type="NCBI Taxonomy" id="147425"/>
    <lineage>
        <taxon>Eukaryota</taxon>
        <taxon>Viridiplantae</taxon>
        <taxon>Streptophyta</taxon>
        <taxon>Embryophyta</taxon>
        <taxon>Tracheophyta</taxon>
        <taxon>Spermatophyta</taxon>
        <taxon>Magnoliopsida</taxon>
        <taxon>eudicotyledons</taxon>
        <taxon>Gunneridae</taxon>
        <taxon>Pentapetalae</taxon>
        <taxon>asterids</taxon>
        <taxon>lamiids</taxon>
        <taxon>Solanales</taxon>
        <taxon>Solanaceae</taxon>
        <taxon>Solanoideae</taxon>
        <taxon>Solaneae</taxon>
        <taxon>Solanum</taxon>
    </lineage>
</organism>
<dbReference type="GO" id="GO:0016020">
    <property type="term" value="C:membrane"/>
    <property type="evidence" value="ECO:0007669"/>
    <property type="project" value="UniProtKB-SubCell"/>
</dbReference>
<keyword evidence="8" id="KW-0175">Coiled coil</keyword>
<keyword evidence="13" id="KW-1185">Reference proteome</keyword>
<evidence type="ECO:0000256" key="7">
    <source>
        <dbReference type="ARBA" id="ARBA00023027"/>
    </source>
</evidence>
<dbReference type="SUPFAM" id="SSF52200">
    <property type="entry name" value="Toll/Interleukin receptor TIR domain"/>
    <property type="match status" value="1"/>
</dbReference>
<dbReference type="InterPro" id="IPR045344">
    <property type="entry name" value="C-JID"/>
</dbReference>
<evidence type="ECO:0000256" key="1">
    <source>
        <dbReference type="ARBA" id="ARBA00004170"/>
    </source>
</evidence>
<gene>
    <name evidence="12" type="ORF">RDI58_026463</name>
</gene>
<dbReference type="Pfam" id="PF01582">
    <property type="entry name" value="TIR"/>
    <property type="match status" value="1"/>
</dbReference>
<dbReference type="PANTHER" id="PTHR11017:SF567">
    <property type="entry name" value="ADP-RIBOSYL CYCLASE_CYCLIC ADP-RIBOSE HYDROLASE"/>
    <property type="match status" value="1"/>
</dbReference>
<comment type="subcellular location">
    <subcellularLocation>
        <location evidence="1">Membrane</location>
        <topology evidence="1">Peripheral membrane protein</topology>
    </subcellularLocation>
</comment>
<dbReference type="InterPro" id="IPR032675">
    <property type="entry name" value="LRR_dom_sf"/>
</dbReference>
<dbReference type="SUPFAM" id="SSF52047">
    <property type="entry name" value="RNI-like"/>
    <property type="match status" value="1"/>
</dbReference>
<evidence type="ECO:0000256" key="8">
    <source>
        <dbReference type="ARBA" id="ARBA00023054"/>
    </source>
</evidence>
<evidence type="ECO:0000256" key="5">
    <source>
        <dbReference type="ARBA" id="ARBA00022801"/>
    </source>
</evidence>
<dbReference type="Proteomes" id="UP001371456">
    <property type="component" value="Unassembled WGS sequence"/>
</dbReference>
<evidence type="ECO:0000313" key="13">
    <source>
        <dbReference type="Proteomes" id="UP001371456"/>
    </source>
</evidence>
<accession>A0AAN8SWF2</accession>
<dbReference type="PANTHER" id="PTHR11017">
    <property type="entry name" value="LEUCINE-RICH REPEAT-CONTAINING PROTEIN"/>
    <property type="match status" value="1"/>
</dbReference>
<dbReference type="GO" id="GO:0005524">
    <property type="term" value="F:ATP binding"/>
    <property type="evidence" value="ECO:0007669"/>
    <property type="project" value="UniProtKB-KW"/>
</dbReference>
<dbReference type="PRINTS" id="PR00364">
    <property type="entry name" value="DISEASERSIST"/>
</dbReference>
<dbReference type="Gene3D" id="3.40.50.10140">
    <property type="entry name" value="Toll/interleukin-1 receptor homology (TIR) domain"/>
    <property type="match status" value="1"/>
</dbReference>
<keyword evidence="9" id="KW-0472">Membrane</keyword>
<evidence type="ECO:0000256" key="4">
    <source>
        <dbReference type="ARBA" id="ARBA00022737"/>
    </source>
</evidence>
<feature type="domain" description="TIR" evidence="11">
    <location>
        <begin position="1"/>
        <end position="172"/>
    </location>
</feature>
<name>A0AAN8SWF2_SOLBU</name>
<evidence type="ECO:0000256" key="6">
    <source>
        <dbReference type="ARBA" id="ARBA00022821"/>
    </source>
</evidence>
<dbReference type="Pfam" id="PF00931">
    <property type="entry name" value="NB-ARC"/>
    <property type="match status" value="1"/>
</dbReference>
<keyword evidence="3" id="KW-0433">Leucine-rich repeat</keyword>
<dbReference type="EMBL" id="JBANQN010000011">
    <property type="protein sequence ID" value="KAK6775462.1"/>
    <property type="molecule type" value="Genomic_DNA"/>
</dbReference>
<dbReference type="InterPro" id="IPR003591">
    <property type="entry name" value="Leu-rich_rpt_typical-subtyp"/>
</dbReference>
<dbReference type="GO" id="GO:0007165">
    <property type="term" value="P:signal transduction"/>
    <property type="evidence" value="ECO:0007669"/>
    <property type="project" value="InterPro"/>
</dbReference>
<dbReference type="InterPro" id="IPR042197">
    <property type="entry name" value="Apaf_helical"/>
</dbReference>
<proteinExistence type="predicted"/>
<dbReference type="Pfam" id="PF23598">
    <property type="entry name" value="LRR_14"/>
    <property type="match status" value="1"/>
</dbReference>
<keyword evidence="7" id="KW-0520">NAD</keyword>
<evidence type="ECO:0000256" key="10">
    <source>
        <dbReference type="ARBA" id="ARBA00047304"/>
    </source>
</evidence>
<evidence type="ECO:0000256" key="3">
    <source>
        <dbReference type="ARBA" id="ARBA00022614"/>
    </source>
</evidence>
<evidence type="ECO:0000256" key="2">
    <source>
        <dbReference type="ARBA" id="ARBA00011982"/>
    </source>
</evidence>
<dbReference type="PROSITE" id="PS50104">
    <property type="entry name" value="TIR"/>
    <property type="match status" value="1"/>
</dbReference>
<dbReference type="InterPro" id="IPR035897">
    <property type="entry name" value="Toll_tir_struct_dom_sf"/>
</dbReference>
<keyword evidence="4" id="KW-0677">Repeat</keyword>
<dbReference type="InterPro" id="IPR055414">
    <property type="entry name" value="LRR_R13L4/SHOC2-like"/>
</dbReference>
<comment type="catalytic activity">
    <reaction evidence="10">
        <text>NAD(+) + H2O = ADP-D-ribose + nicotinamide + H(+)</text>
        <dbReference type="Rhea" id="RHEA:16301"/>
        <dbReference type="ChEBI" id="CHEBI:15377"/>
        <dbReference type="ChEBI" id="CHEBI:15378"/>
        <dbReference type="ChEBI" id="CHEBI:17154"/>
        <dbReference type="ChEBI" id="CHEBI:57540"/>
        <dbReference type="ChEBI" id="CHEBI:57967"/>
        <dbReference type="EC" id="3.2.2.6"/>
    </reaction>
    <physiologicalReaction direction="left-to-right" evidence="10">
        <dbReference type="Rhea" id="RHEA:16302"/>
    </physiologicalReaction>
</comment>
<reference evidence="12 13" key="1">
    <citation type="submission" date="2024-02" db="EMBL/GenBank/DDBJ databases">
        <title>de novo genome assembly of Solanum bulbocastanum strain 11H21.</title>
        <authorList>
            <person name="Hosaka A.J."/>
        </authorList>
    </citation>
    <scope>NUCLEOTIDE SEQUENCE [LARGE SCALE GENOMIC DNA]</scope>
    <source>
        <tissue evidence="12">Young leaves</tissue>
    </source>
</reference>
<dbReference type="AlphaFoldDB" id="A0AAN8SWF2"/>
<protein>
    <recommendedName>
        <fullName evidence="2">ADP-ribosyl cyclase/cyclic ADP-ribose hydrolase</fullName>
        <ecNumber evidence="2">3.2.2.6</ecNumber>
    </recommendedName>
</protein>
<dbReference type="SMART" id="SM00369">
    <property type="entry name" value="LRR_TYP"/>
    <property type="match status" value="3"/>
</dbReference>
<keyword evidence="6" id="KW-0611">Plant defense</keyword>
<dbReference type="Gene3D" id="3.80.10.10">
    <property type="entry name" value="Ribonuclease Inhibitor"/>
    <property type="match status" value="3"/>
</dbReference>
<dbReference type="GO" id="GO:0006952">
    <property type="term" value="P:defense response"/>
    <property type="evidence" value="ECO:0007669"/>
    <property type="project" value="UniProtKB-KW"/>
</dbReference>
<dbReference type="GO" id="GO:0043531">
    <property type="term" value="F:ADP binding"/>
    <property type="evidence" value="ECO:0007669"/>
    <property type="project" value="InterPro"/>
</dbReference>
<comment type="caution">
    <text evidence="12">The sequence shown here is derived from an EMBL/GenBank/DDBJ whole genome shotgun (WGS) entry which is preliminary data.</text>
</comment>
<dbReference type="Pfam" id="PF20160">
    <property type="entry name" value="C-JID"/>
    <property type="match status" value="1"/>
</dbReference>
<dbReference type="EC" id="3.2.2.6" evidence="2"/>
<dbReference type="GO" id="GO:0061809">
    <property type="term" value="F:NAD+ nucleosidase activity, cyclic ADP-ribose generating"/>
    <property type="evidence" value="ECO:0007669"/>
    <property type="project" value="UniProtKB-EC"/>
</dbReference>
<dbReference type="InterPro" id="IPR000157">
    <property type="entry name" value="TIR_dom"/>
</dbReference>
<keyword evidence="5" id="KW-0378">Hydrolase</keyword>
<dbReference type="Gene3D" id="3.40.50.300">
    <property type="entry name" value="P-loop containing nucleotide triphosphate hydrolases"/>
    <property type="match status" value="1"/>
</dbReference>